<dbReference type="NCBIfam" id="TIGR03949">
    <property type="entry name" value="bact_IIb_cerein"/>
    <property type="match status" value="1"/>
</dbReference>
<comment type="caution">
    <text evidence="2">The sequence shown here is derived from an EMBL/GenBank/DDBJ whole genome shotgun (WGS) entry which is preliminary data.</text>
</comment>
<proteinExistence type="predicted"/>
<keyword evidence="1" id="KW-0812">Transmembrane</keyword>
<keyword evidence="1" id="KW-1133">Transmembrane helix</keyword>
<accession>A0A645IFR0</accession>
<organism evidence="2">
    <name type="scientific">bioreactor metagenome</name>
    <dbReference type="NCBI Taxonomy" id="1076179"/>
    <lineage>
        <taxon>unclassified sequences</taxon>
        <taxon>metagenomes</taxon>
        <taxon>ecological metagenomes</taxon>
    </lineage>
</organism>
<reference evidence="2" key="1">
    <citation type="submission" date="2019-08" db="EMBL/GenBank/DDBJ databases">
        <authorList>
            <person name="Kucharzyk K."/>
            <person name="Murdoch R.W."/>
            <person name="Higgins S."/>
            <person name="Loffler F."/>
        </authorList>
    </citation>
    <scope>NUCLEOTIDE SEQUENCE</scope>
</reference>
<gene>
    <name evidence="2" type="ORF">SDC9_194734</name>
</gene>
<evidence type="ECO:0000256" key="1">
    <source>
        <dbReference type="SAM" id="Phobius"/>
    </source>
</evidence>
<sequence>MDNLGFVELNTQELEEVNGGIPAFLVGFLIGALIAALIFDY</sequence>
<dbReference type="AlphaFoldDB" id="A0A645IFR0"/>
<evidence type="ECO:0008006" key="3">
    <source>
        <dbReference type="Google" id="ProtNLM"/>
    </source>
</evidence>
<protein>
    <recommendedName>
        <fullName evidence="3">Class IIb bacteriocin, lactobin A/cerein 7B family</fullName>
    </recommendedName>
</protein>
<feature type="transmembrane region" description="Helical" evidence="1">
    <location>
        <begin position="20"/>
        <end position="39"/>
    </location>
</feature>
<keyword evidence="1" id="KW-0472">Membrane</keyword>
<dbReference type="EMBL" id="VSSQ01108398">
    <property type="protein sequence ID" value="MPN47134.1"/>
    <property type="molecule type" value="Genomic_DNA"/>
</dbReference>
<name>A0A645IFR0_9ZZZZ</name>
<dbReference type="InterPro" id="IPR023991">
    <property type="entry name" value="Bacteriocin_IIb_lactobn/cerein"/>
</dbReference>
<evidence type="ECO:0000313" key="2">
    <source>
        <dbReference type="EMBL" id="MPN47134.1"/>
    </source>
</evidence>